<dbReference type="AlphaFoldDB" id="A0AAD2AM27"/>
<evidence type="ECO:0000313" key="8">
    <source>
        <dbReference type="Proteomes" id="UP001189915"/>
    </source>
</evidence>
<evidence type="ECO:0000256" key="5">
    <source>
        <dbReference type="ARBA" id="ARBA00034923"/>
    </source>
</evidence>
<dbReference type="EMBL" id="CATWAF010000001">
    <property type="protein sequence ID" value="CAJ0683614.1"/>
    <property type="molecule type" value="Genomic_DNA"/>
</dbReference>
<dbReference type="SUPFAM" id="SSF52540">
    <property type="entry name" value="P-loop containing nucleoside triphosphate hydrolases"/>
    <property type="match status" value="1"/>
</dbReference>
<dbReference type="GO" id="GO:0005524">
    <property type="term" value="F:ATP binding"/>
    <property type="evidence" value="ECO:0007669"/>
    <property type="project" value="UniProtKB-KW"/>
</dbReference>
<gene>
    <name evidence="7" type="ORF">LMG18091_00015</name>
</gene>
<dbReference type="GO" id="GO:0016787">
    <property type="term" value="F:hydrolase activity"/>
    <property type="evidence" value="ECO:0007669"/>
    <property type="project" value="UniProtKB-KW"/>
</dbReference>
<dbReference type="InterPro" id="IPR027417">
    <property type="entry name" value="P-loop_NTPase"/>
</dbReference>
<keyword evidence="1" id="KW-0547">Nucleotide-binding</keyword>
<dbReference type="RefSeq" id="WP_316868112.1">
    <property type="nucleotide sequence ID" value="NZ_CATWAF010000001.1"/>
</dbReference>
<evidence type="ECO:0000256" key="4">
    <source>
        <dbReference type="ARBA" id="ARBA00022840"/>
    </source>
</evidence>
<protein>
    <recommendedName>
        <fullName evidence="5">DNA 3'-5' helicase II</fullName>
    </recommendedName>
</protein>
<keyword evidence="3" id="KW-0347">Helicase</keyword>
<dbReference type="GO" id="GO:0000725">
    <property type="term" value="P:recombinational repair"/>
    <property type="evidence" value="ECO:0007669"/>
    <property type="project" value="TreeGrafter"/>
</dbReference>
<comment type="caution">
    <text evidence="7">The sequence shown here is derived from an EMBL/GenBank/DDBJ whole genome shotgun (WGS) entry which is preliminary data.</text>
</comment>
<evidence type="ECO:0000313" key="7">
    <source>
        <dbReference type="EMBL" id="CAJ0683614.1"/>
    </source>
</evidence>
<organism evidence="7 8">
    <name type="scientific">Ralstonia wenshanensis</name>
    <dbReference type="NCBI Taxonomy" id="2842456"/>
    <lineage>
        <taxon>Bacteria</taxon>
        <taxon>Pseudomonadati</taxon>
        <taxon>Pseudomonadota</taxon>
        <taxon>Betaproteobacteria</taxon>
        <taxon>Burkholderiales</taxon>
        <taxon>Burkholderiaceae</taxon>
        <taxon>Ralstonia</taxon>
    </lineage>
</organism>
<dbReference type="GO" id="GO:0003677">
    <property type="term" value="F:DNA binding"/>
    <property type="evidence" value="ECO:0007669"/>
    <property type="project" value="InterPro"/>
</dbReference>
<accession>A0AAD2AM27</accession>
<dbReference type="Gene3D" id="3.40.50.300">
    <property type="entry name" value="P-loop containing nucleotide triphosphate hydrolases"/>
    <property type="match status" value="1"/>
</dbReference>
<dbReference type="PANTHER" id="PTHR11070">
    <property type="entry name" value="UVRD / RECB / PCRA DNA HELICASE FAMILY MEMBER"/>
    <property type="match status" value="1"/>
</dbReference>
<reference evidence="7 8" key="1">
    <citation type="submission" date="2023-07" db="EMBL/GenBank/DDBJ databases">
        <authorList>
            <person name="Peeters C."/>
        </authorList>
    </citation>
    <scope>NUCLEOTIDE SEQUENCE [LARGE SCALE GENOMIC DNA]</scope>
    <source>
        <strain evidence="7 8">LMG 18091</strain>
    </source>
</reference>
<evidence type="ECO:0000256" key="3">
    <source>
        <dbReference type="ARBA" id="ARBA00022806"/>
    </source>
</evidence>
<keyword evidence="8" id="KW-1185">Reference proteome</keyword>
<proteinExistence type="predicted"/>
<evidence type="ECO:0000256" key="1">
    <source>
        <dbReference type="ARBA" id="ARBA00022741"/>
    </source>
</evidence>
<dbReference type="GO" id="GO:0043138">
    <property type="term" value="F:3'-5' DNA helicase activity"/>
    <property type="evidence" value="ECO:0007669"/>
    <property type="project" value="TreeGrafter"/>
</dbReference>
<dbReference type="Proteomes" id="UP001189915">
    <property type="component" value="Unassembled WGS sequence"/>
</dbReference>
<keyword evidence="4" id="KW-0067">ATP-binding</keyword>
<dbReference type="Pfam" id="PF00580">
    <property type="entry name" value="UvrD-helicase"/>
    <property type="match status" value="1"/>
</dbReference>
<evidence type="ECO:0000259" key="6">
    <source>
        <dbReference type="Pfam" id="PF00580"/>
    </source>
</evidence>
<name>A0AAD2AM27_9RALS</name>
<keyword evidence="2" id="KW-0378">Hydrolase</keyword>
<dbReference type="InterPro" id="IPR014016">
    <property type="entry name" value="UvrD-like_ATP-bd"/>
</dbReference>
<dbReference type="PANTHER" id="PTHR11070:SF2">
    <property type="entry name" value="ATP-DEPENDENT DNA HELICASE SRS2"/>
    <property type="match status" value="1"/>
</dbReference>
<sequence length="356" mass="39357">MANVVTLAVAGSRKTQSIVNHCAALSQDRRAAVLTYTQANQEELRRRLSQHAGDQQAIDVMGWFSFLLRHFAKPFLPFKFPGKRVQGFNFEGRPYMKASGAQRFLDPDGAVYKSELGRLAHELIAASDGALLRRLEALYDEILIDEVQDLSAHDWEIVDCLLDSSIEIRMVGDIRQSVLATNPRSTKNKQYAYAGAIKWFREREKLGKLTIVESAVTWRCHPKIAAFSDTIFDASWAFPATLSQNEVVTGHDGVFLLQTKHVGEYIKKFSPQCLRSMAGSGKGLDLNFINFKVAKGATYERALIVPTAGIANFIRKGQKLDPGPAASFYVAVTRAAQSVAIVIDGAGESTLPHWAP</sequence>
<evidence type="ECO:0000256" key="2">
    <source>
        <dbReference type="ARBA" id="ARBA00022801"/>
    </source>
</evidence>
<feature type="domain" description="UvrD-like helicase ATP-binding" evidence="6">
    <location>
        <begin position="119"/>
        <end position="178"/>
    </location>
</feature>
<dbReference type="InterPro" id="IPR000212">
    <property type="entry name" value="DNA_helicase_UvrD/REP"/>
</dbReference>